<sequence>MENVTRTAIDADGTGVPLAELRQIRERQRELAREEARLVRTARAQNYSWVAIAAALEVSKQAVHKKYGRK</sequence>
<evidence type="ECO:0000313" key="1">
    <source>
        <dbReference type="EMBL" id="MFD2839468.1"/>
    </source>
</evidence>
<keyword evidence="2" id="KW-1185">Reference proteome</keyword>
<name>A0ABW5XCL5_9MICO</name>
<comment type="caution">
    <text evidence="1">The sequence shown here is derived from an EMBL/GenBank/DDBJ whole genome shotgun (WGS) entry which is preliminary data.</text>
</comment>
<protein>
    <submittedName>
        <fullName evidence="1">AsnC family protein</fullName>
    </submittedName>
</protein>
<evidence type="ECO:0000313" key="2">
    <source>
        <dbReference type="Proteomes" id="UP001597391"/>
    </source>
</evidence>
<reference evidence="2" key="1">
    <citation type="journal article" date="2019" name="Int. J. Syst. Evol. Microbiol.">
        <title>The Global Catalogue of Microorganisms (GCM) 10K type strain sequencing project: providing services to taxonomists for standard genome sequencing and annotation.</title>
        <authorList>
            <consortium name="The Broad Institute Genomics Platform"/>
            <consortium name="The Broad Institute Genome Sequencing Center for Infectious Disease"/>
            <person name="Wu L."/>
            <person name="Ma J."/>
        </authorList>
    </citation>
    <scope>NUCLEOTIDE SEQUENCE [LARGE SCALE GENOMIC DNA]</scope>
    <source>
        <strain evidence="2">KCTC 33576</strain>
    </source>
</reference>
<dbReference type="EMBL" id="JBHUOP010000001">
    <property type="protein sequence ID" value="MFD2839468.1"/>
    <property type="molecule type" value="Genomic_DNA"/>
</dbReference>
<accession>A0ABW5XCL5</accession>
<organism evidence="1 2">
    <name type="scientific">Populibacterium corticicola</name>
    <dbReference type="NCBI Taxonomy" id="1812826"/>
    <lineage>
        <taxon>Bacteria</taxon>
        <taxon>Bacillati</taxon>
        <taxon>Actinomycetota</taxon>
        <taxon>Actinomycetes</taxon>
        <taxon>Micrococcales</taxon>
        <taxon>Jonesiaceae</taxon>
        <taxon>Populibacterium</taxon>
    </lineage>
</organism>
<dbReference type="Proteomes" id="UP001597391">
    <property type="component" value="Unassembled WGS sequence"/>
</dbReference>
<gene>
    <name evidence="1" type="ORF">ACFSYH_02665</name>
</gene>
<dbReference type="RefSeq" id="WP_377464945.1">
    <property type="nucleotide sequence ID" value="NZ_JBHUOP010000001.1"/>
</dbReference>
<proteinExistence type="predicted"/>